<name>A0A6G0S722_9STRA</name>
<evidence type="ECO:0000313" key="3">
    <source>
        <dbReference type="EMBL" id="KAE9350444.1"/>
    </source>
</evidence>
<feature type="compositionally biased region" description="Basic residues" evidence="1">
    <location>
        <begin position="537"/>
        <end position="548"/>
    </location>
</feature>
<feature type="compositionally biased region" description="Polar residues" evidence="1">
    <location>
        <begin position="178"/>
        <end position="192"/>
    </location>
</feature>
<keyword evidence="2" id="KW-0472">Membrane</keyword>
<comment type="caution">
    <text evidence="3">The sequence shown here is derived from an EMBL/GenBank/DDBJ whole genome shotgun (WGS) entry which is preliminary data.</text>
</comment>
<feature type="compositionally biased region" description="Polar residues" evidence="1">
    <location>
        <begin position="105"/>
        <end position="136"/>
    </location>
</feature>
<feature type="region of interest" description="Disordered" evidence="1">
    <location>
        <begin position="274"/>
        <end position="402"/>
    </location>
</feature>
<dbReference type="EMBL" id="QXFY01000254">
    <property type="protein sequence ID" value="KAE9350444.1"/>
    <property type="molecule type" value="Genomic_DNA"/>
</dbReference>
<feature type="region of interest" description="Disordered" evidence="1">
    <location>
        <begin position="415"/>
        <end position="548"/>
    </location>
</feature>
<keyword evidence="2" id="KW-1133">Transmembrane helix</keyword>
<accession>A0A6G0S722</accession>
<evidence type="ECO:0000313" key="4">
    <source>
        <dbReference type="Proteomes" id="UP000486351"/>
    </source>
</evidence>
<evidence type="ECO:0000256" key="2">
    <source>
        <dbReference type="SAM" id="Phobius"/>
    </source>
</evidence>
<evidence type="ECO:0000256" key="1">
    <source>
        <dbReference type="SAM" id="MobiDB-lite"/>
    </source>
</evidence>
<sequence length="548" mass="61166">MLFLPLEEDSWLFRLCLYYGLLVLLLELLVPLVFHRRVRVEIPRLALHGPAVPLSTREFMQRRRALQQQLAALQRALAETPRRSPRKRKQLLDASAAKDRPDASPSPSRVASPTSSVKVSRLQSSRGTSNSKSQIQRRSERKDGREEQRDRDAARQRREDKVVDGEEVQVPSQRPAAMNNSSGTRPAQSGGFSFNEIAREEKKEEENQASWHEPVVWEQAVSMKAARRRESPTSSGRRPVRLVSEDAGAVIYNGPSEAASRLEALIRARRRARTPPVYVPPPSQPLPTATVPSPSPPLEEVPVTGIEESLEYSASHAPKQVPHSIPSPIGQQDERNANEDEEETKDSEQHEPLTDFQAFCSSFATGGSAAAQKAITKRKHHEAFGSEDEQANDGAGVAQQSVEKRKQLRVFEQDEKQVDDDVTIAATHSAEKRKRHEVFGSEDENASGDAVEADQVLEKRTHAEAFGAEDKPDRPQEKTPRIARRISFSDEVAALSAASPKEVPGGRSNVKRKHQQAFGMIDEEDEDADWRESLAFRPHRSVSGKYRA</sequence>
<feature type="transmembrane region" description="Helical" evidence="2">
    <location>
        <begin position="12"/>
        <end position="34"/>
    </location>
</feature>
<keyword evidence="2" id="KW-0812">Transmembrane</keyword>
<feature type="compositionally biased region" description="Basic and acidic residues" evidence="1">
    <location>
        <begin position="197"/>
        <end position="206"/>
    </location>
</feature>
<feature type="compositionally biased region" description="Basic and acidic residues" evidence="1">
    <location>
        <begin position="137"/>
        <end position="164"/>
    </location>
</feature>
<gene>
    <name evidence="3" type="ORF">PF008_g6448</name>
</gene>
<dbReference type="Proteomes" id="UP000486351">
    <property type="component" value="Unassembled WGS sequence"/>
</dbReference>
<evidence type="ECO:0008006" key="5">
    <source>
        <dbReference type="Google" id="ProtNLM"/>
    </source>
</evidence>
<organism evidence="3 4">
    <name type="scientific">Phytophthora fragariae</name>
    <dbReference type="NCBI Taxonomy" id="53985"/>
    <lineage>
        <taxon>Eukaryota</taxon>
        <taxon>Sar</taxon>
        <taxon>Stramenopiles</taxon>
        <taxon>Oomycota</taxon>
        <taxon>Peronosporomycetes</taxon>
        <taxon>Peronosporales</taxon>
        <taxon>Peronosporaceae</taxon>
        <taxon>Phytophthora</taxon>
    </lineage>
</organism>
<reference evidence="3 4" key="1">
    <citation type="submission" date="2018-09" db="EMBL/GenBank/DDBJ databases">
        <title>Genomic investigation of the strawberry pathogen Phytophthora fragariae indicates pathogenicity is determined by transcriptional variation in three key races.</title>
        <authorList>
            <person name="Adams T.M."/>
            <person name="Armitage A.D."/>
            <person name="Sobczyk M.K."/>
            <person name="Bates H.J."/>
            <person name="Dunwell J.M."/>
            <person name="Nellist C.F."/>
            <person name="Harrison R.J."/>
        </authorList>
    </citation>
    <scope>NUCLEOTIDE SEQUENCE [LARGE SCALE GENOMIC DNA]</scope>
    <source>
        <strain evidence="3 4">NOV-77</strain>
    </source>
</reference>
<feature type="region of interest" description="Disordered" evidence="1">
    <location>
        <begin position="76"/>
        <end position="216"/>
    </location>
</feature>
<protein>
    <recommendedName>
        <fullName evidence="5">Transmembrane protein</fullName>
    </recommendedName>
</protein>
<feature type="compositionally biased region" description="Basic and acidic residues" evidence="1">
    <location>
        <begin position="456"/>
        <end position="480"/>
    </location>
</feature>
<proteinExistence type="predicted"/>
<dbReference type="AlphaFoldDB" id="A0A6G0S722"/>
<feature type="region of interest" description="Disordered" evidence="1">
    <location>
        <begin position="222"/>
        <end position="241"/>
    </location>
</feature>